<feature type="region of interest" description="Disordered" evidence="2">
    <location>
        <begin position="1"/>
        <end position="65"/>
    </location>
</feature>
<dbReference type="InterPro" id="IPR041898">
    <property type="entry name" value="MAGE_WH1"/>
</dbReference>
<dbReference type="GO" id="GO:0005634">
    <property type="term" value="C:nucleus"/>
    <property type="evidence" value="ECO:0007669"/>
    <property type="project" value="TreeGrafter"/>
</dbReference>
<evidence type="ECO:0000259" key="3">
    <source>
        <dbReference type="PROSITE" id="PS50838"/>
    </source>
</evidence>
<dbReference type="FunFam" id="1.10.10.1210:FF:000001">
    <property type="entry name" value="melanoma-associated antigen D1"/>
    <property type="match status" value="1"/>
</dbReference>
<protein>
    <submittedName>
        <fullName evidence="5 6">Melanoma-associated antigen B2-like</fullName>
    </submittedName>
</protein>
<sequence>MPRGHKSKGRSRAKRQNEREKSQSLHDAQLTAKEEPASSIGQEDTPSPPDDCIPQDTEGDVASVSDDSSVLLTGAVGGEASDPNAEASAIQPERYLSNSLINSTICSIHRDPLNRRAGILMQFILEKFKAKEFFTEEDMLKVINKKYKEQYNEIIKRISVRLEFVFGLELKQVDPNSHSYTLVGKLGLSTEGSLSGNSGLPKTGLLMTLLALIFMSGNSASEEDVWEFLKIVGIYPGKDHPIFGEPRKFITKDLVEENYLIYCRMPGTDPPRHEFMWGPRAHAETTKMKVLEVVAKINHDVPSSFPPLYEQALTDEANRAARRVTAVPGNVNPRPHVRCIVHSSSHI</sequence>
<feature type="compositionally biased region" description="Basic residues" evidence="2">
    <location>
        <begin position="1"/>
        <end position="14"/>
    </location>
</feature>
<accession>A0A1U7QVS7</accession>
<dbReference type="PANTHER" id="PTHR11736:SF67">
    <property type="entry name" value="MELANOMA-ASSOCIATED ANTIGEN B6B"/>
    <property type="match status" value="1"/>
</dbReference>
<keyword evidence="4" id="KW-1185">Reference proteome</keyword>
<dbReference type="Gene3D" id="1.10.10.1210">
    <property type="entry name" value="MAGE homology domain, winged helix WH2 motif"/>
    <property type="match status" value="1"/>
</dbReference>
<gene>
    <name evidence="5 6" type="primary">LOC101836831</name>
</gene>
<dbReference type="PANTHER" id="PTHR11736">
    <property type="entry name" value="MELANOMA-ASSOCIATED ANTIGEN MAGE ANTIGEN"/>
    <property type="match status" value="1"/>
</dbReference>
<evidence type="ECO:0000256" key="2">
    <source>
        <dbReference type="SAM" id="MobiDB-lite"/>
    </source>
</evidence>
<dbReference type="OrthoDB" id="205198at2759"/>
<dbReference type="PROSITE" id="PS50838">
    <property type="entry name" value="MAGE"/>
    <property type="match status" value="1"/>
</dbReference>
<name>A0A1U7QVS7_MESAU</name>
<dbReference type="GeneID" id="101836831"/>
<evidence type="ECO:0000313" key="4">
    <source>
        <dbReference type="Proteomes" id="UP000886700"/>
    </source>
</evidence>
<dbReference type="KEGG" id="maua:101836831"/>
<dbReference type="GO" id="GO:0000122">
    <property type="term" value="P:negative regulation of transcription by RNA polymerase II"/>
    <property type="evidence" value="ECO:0007669"/>
    <property type="project" value="TreeGrafter"/>
</dbReference>
<dbReference type="eggNOG" id="KOG4562">
    <property type="taxonomic scope" value="Eukaryota"/>
</dbReference>
<evidence type="ECO:0000256" key="1">
    <source>
        <dbReference type="ARBA" id="ARBA00084104"/>
    </source>
</evidence>
<organism evidence="4 5">
    <name type="scientific">Mesocricetus auratus</name>
    <name type="common">Golden hamster</name>
    <dbReference type="NCBI Taxonomy" id="10036"/>
    <lineage>
        <taxon>Eukaryota</taxon>
        <taxon>Metazoa</taxon>
        <taxon>Chordata</taxon>
        <taxon>Craniata</taxon>
        <taxon>Vertebrata</taxon>
        <taxon>Euteleostomi</taxon>
        <taxon>Mammalia</taxon>
        <taxon>Eutheria</taxon>
        <taxon>Euarchontoglires</taxon>
        <taxon>Glires</taxon>
        <taxon>Rodentia</taxon>
        <taxon>Myomorpha</taxon>
        <taxon>Muroidea</taxon>
        <taxon>Cricetidae</taxon>
        <taxon>Cricetinae</taxon>
        <taxon>Mesocricetus</taxon>
    </lineage>
</organism>
<feature type="domain" description="MAGE" evidence="3">
    <location>
        <begin position="113"/>
        <end position="312"/>
    </location>
</feature>
<evidence type="ECO:0000313" key="5">
    <source>
        <dbReference type="RefSeq" id="XP_005080131.1"/>
    </source>
</evidence>
<dbReference type="InterPro" id="IPR041899">
    <property type="entry name" value="MAGE_WH2"/>
</dbReference>
<dbReference type="FunFam" id="1.10.10.1200:FF:000007">
    <property type="entry name" value="Melanoma-associated antigen C2"/>
    <property type="match status" value="1"/>
</dbReference>
<reference evidence="5" key="1">
    <citation type="submission" date="2025-04" db="UniProtKB">
        <authorList>
            <consortium name="RefSeq"/>
        </authorList>
    </citation>
    <scope>IDENTIFICATION</scope>
    <source>
        <tissue evidence="6">Liver</tissue>
    </source>
</reference>
<dbReference type="InterPro" id="IPR002190">
    <property type="entry name" value="MHD_dom"/>
</dbReference>
<keyword evidence="1" id="KW-0825">Tumor antigen</keyword>
<feature type="compositionally biased region" description="Basic and acidic residues" evidence="2">
    <location>
        <begin position="15"/>
        <end position="24"/>
    </location>
</feature>
<proteinExistence type="predicted"/>
<dbReference type="AlphaFoldDB" id="A0A1U7QVS7"/>
<dbReference type="Proteomes" id="UP000886700">
    <property type="component" value="Unplaced"/>
</dbReference>
<dbReference type="RefSeq" id="XP_040600126.1">
    <property type="nucleotide sequence ID" value="XM_040744192.1"/>
</dbReference>
<dbReference type="Gene3D" id="1.10.10.1200">
    <property type="entry name" value="MAGE homology domain, winged helix WH1 motif"/>
    <property type="match status" value="1"/>
</dbReference>
<dbReference type="InterPro" id="IPR037445">
    <property type="entry name" value="MAGE"/>
</dbReference>
<dbReference type="Pfam" id="PF01454">
    <property type="entry name" value="MAGE"/>
    <property type="match status" value="1"/>
</dbReference>
<dbReference type="SMART" id="SM01373">
    <property type="entry name" value="MAGE"/>
    <property type="match status" value="1"/>
</dbReference>
<evidence type="ECO:0000313" key="6">
    <source>
        <dbReference type="RefSeq" id="XP_040600126.1"/>
    </source>
</evidence>
<dbReference type="RefSeq" id="XP_005080131.1">
    <property type="nucleotide sequence ID" value="XM_005080074.2"/>
</dbReference>